<accession>A0A1M5QJ88</accession>
<dbReference type="InterPro" id="IPR035617">
    <property type="entry name" value="RBM6_OCRE"/>
</dbReference>
<reference evidence="5" key="1">
    <citation type="submission" date="2016-11" db="EMBL/GenBank/DDBJ databases">
        <authorList>
            <person name="Varghese N."/>
            <person name="Submissions S."/>
        </authorList>
    </citation>
    <scope>NUCLEOTIDE SEQUENCE [LARGE SCALE GENOMIC DNA]</scope>
    <source>
        <strain evidence="5">DSM 3071</strain>
    </source>
</reference>
<evidence type="ECO:0000256" key="1">
    <source>
        <dbReference type="PROSITE-ProRule" id="PRU00339"/>
    </source>
</evidence>
<feature type="repeat" description="TPR" evidence="1">
    <location>
        <begin position="187"/>
        <end position="220"/>
    </location>
</feature>
<dbReference type="EMBL" id="FQXK01000003">
    <property type="protein sequence ID" value="SHH13593.1"/>
    <property type="molecule type" value="Genomic_DNA"/>
</dbReference>
<keyword evidence="1" id="KW-0802">TPR repeat</keyword>
<dbReference type="GeneID" id="89508928"/>
<dbReference type="InterPro" id="IPR019734">
    <property type="entry name" value="TPR_rpt"/>
</dbReference>
<dbReference type="PROSITE" id="PS50005">
    <property type="entry name" value="TPR"/>
    <property type="match status" value="1"/>
</dbReference>
<dbReference type="STRING" id="1121131.SAMN02745229_00324"/>
<dbReference type="CDD" id="cd16163">
    <property type="entry name" value="OCRE_RBM6"/>
    <property type="match status" value="1"/>
</dbReference>
<feature type="compositionally biased region" description="Basic and acidic residues" evidence="2">
    <location>
        <begin position="1"/>
        <end position="60"/>
    </location>
</feature>
<keyword evidence="3" id="KW-1133">Transmembrane helix</keyword>
<dbReference type="AlphaFoldDB" id="A0A1M5QJ88"/>
<feature type="region of interest" description="Disordered" evidence="2">
    <location>
        <begin position="653"/>
        <end position="680"/>
    </location>
</feature>
<evidence type="ECO:0000256" key="2">
    <source>
        <dbReference type="SAM" id="MobiDB-lite"/>
    </source>
</evidence>
<sequence>MANKENENKEIDNKEIENKEIVDKDIANKEIDNKDVENKDVDKDAENENVENKDIDKDVENFVVEIIDFNDGADKKESDTKVLDAKDSDSKDSDNNDLDNKDSDNNDSDKEEIEDKADSENINDDKTGIEEENNDKADSEEDSAKKGSKGKKWTAFDIGQIVVIVLLLFVCLFGTYKLYQNLTAVRFTKALALAQNYQSNGDYASAIKYYQQAISIDSKSAVAYEELANCYATLGDTEHVMNVLYSGWQNIGDQTMLDNYISLKLNSVIASIQTSGGSFEAVENVLDVLKIDGTNENALQLLGTLYSYCMIDKNSSGDSVLFWESEEENSIFSQYLEAVSTMLDIYEVSPSDELEMLIARYIMPEGNVVWIGLNNCSDYALLVQDASDLLGESSSLSSYEGCLEEAANVSGVFTKLWTKVSEDDVDAFRDFMISDKLLAFKDALVAGEYPYLELEMENTFCQEGVILTLEDNSWTYHFPDFSENLSTKGVITLQLTYDEVQAAEQAIEEAKENGTLENTEETVESQEDATVDSSEDSSDESSENSSEESSQDEANLDDASKDTETDDAADTSDSAAEASTEEEIRSGKVIMNYEPAVHGTSYFPHTTYYFVCEYEGDVVTYKYQQVITLEDGTKTRTTIDNWGDEELETVVDEDIEEETETEETPAPTQTQPQETNTQTTPDVIVDPETGAMYDPNTGLQIDPATGFLIDPATGLYIDPNTWTYIDPATGAVVDPNAPATEETPADPNAAAAGA</sequence>
<dbReference type="SUPFAM" id="SSF48452">
    <property type="entry name" value="TPR-like"/>
    <property type="match status" value="1"/>
</dbReference>
<feature type="transmembrane region" description="Helical" evidence="3">
    <location>
        <begin position="155"/>
        <end position="176"/>
    </location>
</feature>
<feature type="compositionally biased region" description="Acidic residues" evidence="2">
    <location>
        <begin position="518"/>
        <end position="556"/>
    </location>
</feature>
<proteinExistence type="predicted"/>
<name>A0A1M5QJ88_BUTFI</name>
<keyword evidence="3" id="KW-0812">Transmembrane</keyword>
<organism evidence="4 5">
    <name type="scientific">Butyrivibrio fibrisolvens DSM 3071</name>
    <dbReference type="NCBI Taxonomy" id="1121131"/>
    <lineage>
        <taxon>Bacteria</taxon>
        <taxon>Bacillati</taxon>
        <taxon>Bacillota</taxon>
        <taxon>Clostridia</taxon>
        <taxon>Lachnospirales</taxon>
        <taxon>Lachnospiraceae</taxon>
        <taxon>Butyrivibrio</taxon>
    </lineage>
</organism>
<feature type="compositionally biased region" description="Acidic residues" evidence="2">
    <location>
        <begin position="653"/>
        <end position="663"/>
    </location>
</feature>
<feature type="region of interest" description="Disordered" evidence="2">
    <location>
        <begin position="1"/>
        <end position="147"/>
    </location>
</feature>
<feature type="compositionally biased region" description="Basic and acidic residues" evidence="2">
    <location>
        <begin position="116"/>
        <end position="145"/>
    </location>
</feature>
<protein>
    <submittedName>
        <fullName evidence="4">Uncharacterized protein</fullName>
    </submittedName>
</protein>
<dbReference type="Proteomes" id="UP000184278">
    <property type="component" value="Unassembled WGS sequence"/>
</dbReference>
<dbReference type="RefSeq" id="WP_207649261.1">
    <property type="nucleotide sequence ID" value="NZ_FQXK01000003.1"/>
</dbReference>
<evidence type="ECO:0000313" key="5">
    <source>
        <dbReference type="Proteomes" id="UP000184278"/>
    </source>
</evidence>
<evidence type="ECO:0000256" key="3">
    <source>
        <dbReference type="SAM" id="Phobius"/>
    </source>
</evidence>
<keyword evidence="3" id="KW-0472">Membrane</keyword>
<gene>
    <name evidence="4" type="ORF">SAMN02745229_00324</name>
</gene>
<feature type="compositionally biased region" description="Basic and acidic residues" evidence="2">
    <location>
        <begin position="72"/>
        <end position="108"/>
    </location>
</feature>
<evidence type="ECO:0000313" key="4">
    <source>
        <dbReference type="EMBL" id="SHH13593.1"/>
    </source>
</evidence>
<feature type="region of interest" description="Disordered" evidence="2">
    <location>
        <begin position="509"/>
        <end position="583"/>
    </location>
</feature>
<dbReference type="InterPro" id="IPR011990">
    <property type="entry name" value="TPR-like_helical_dom_sf"/>
</dbReference>
<feature type="region of interest" description="Disordered" evidence="2">
    <location>
        <begin position="734"/>
        <end position="754"/>
    </location>
</feature>
<keyword evidence="5" id="KW-1185">Reference proteome</keyword>
<feature type="compositionally biased region" description="Low complexity" evidence="2">
    <location>
        <begin position="664"/>
        <end position="680"/>
    </location>
</feature>
<dbReference type="Gene3D" id="1.25.40.10">
    <property type="entry name" value="Tetratricopeptide repeat domain"/>
    <property type="match status" value="1"/>
</dbReference>